<sequence>MGGSLGALLTPGALALASAILPKKKAMKVEEIPAKTQFPGAKRMKLVYGPYVLKAANATKKVGNGISMDKGGEGYQYMVDDDFPSDITVLETASRLQDENRKRADTKDGIYNHHNVFMDFSTPPASALACDNGREPAGQIPMSVFMAGATEEGLMSFAARPDASIKSGYYLAKDRKILNAIDVVNYNNVERTVYVEGEIEYLPGKQAGFLETRQERVDPGICGGQNGAFIHAPKGQTKFSVNSTNIIIARDGYIVNQRGHVHDGGIDVVLQVNGKTVCHSKATYGGEGHTAKTADGKVWETIAATSTCWEPIKVSRGDKLFMEAHYDLELHPSREQGGHGSMGGGMTRWADVINDGGEAAEQMALMVTHFAYA</sequence>
<proteinExistence type="predicted"/>
<reference evidence="2 3" key="1">
    <citation type="submission" date="2019-07" db="EMBL/GenBank/DDBJ databases">
        <title>Finished genome of Venturia effusa.</title>
        <authorList>
            <person name="Young C.A."/>
            <person name="Cox M.P."/>
            <person name="Ganley A.R.D."/>
            <person name="David W.J."/>
        </authorList>
    </citation>
    <scope>NUCLEOTIDE SEQUENCE [LARGE SCALE GENOMIC DNA]</scope>
    <source>
        <strain evidence="3">albino</strain>
    </source>
</reference>
<keyword evidence="3" id="KW-1185">Reference proteome</keyword>
<dbReference type="OrthoDB" id="3909090at2759"/>
<evidence type="ECO:0000313" key="3">
    <source>
        <dbReference type="Proteomes" id="UP000316270"/>
    </source>
</evidence>
<dbReference type="Pfam" id="PF07712">
    <property type="entry name" value="SURNod19"/>
    <property type="match status" value="1"/>
</dbReference>
<evidence type="ECO:0000313" key="2">
    <source>
        <dbReference type="EMBL" id="QDS77201.1"/>
    </source>
</evidence>
<dbReference type="EMBL" id="CP042201">
    <property type="protein sequence ID" value="QDS77201.1"/>
    <property type="molecule type" value="Genomic_DNA"/>
</dbReference>
<dbReference type="InterPro" id="IPR011692">
    <property type="entry name" value="Stress_up-reg_Nod19"/>
</dbReference>
<dbReference type="AlphaFoldDB" id="A0A517LNK8"/>
<feature type="chain" id="PRO_5021743167" evidence="1">
    <location>
        <begin position="20"/>
        <end position="373"/>
    </location>
</feature>
<feature type="signal peptide" evidence="1">
    <location>
        <begin position="1"/>
        <end position="19"/>
    </location>
</feature>
<organism evidence="2 3">
    <name type="scientific">Venturia effusa</name>
    <dbReference type="NCBI Taxonomy" id="50376"/>
    <lineage>
        <taxon>Eukaryota</taxon>
        <taxon>Fungi</taxon>
        <taxon>Dikarya</taxon>
        <taxon>Ascomycota</taxon>
        <taxon>Pezizomycotina</taxon>
        <taxon>Dothideomycetes</taxon>
        <taxon>Pleosporomycetidae</taxon>
        <taxon>Venturiales</taxon>
        <taxon>Venturiaceae</taxon>
        <taxon>Venturia</taxon>
    </lineage>
</organism>
<gene>
    <name evidence="2" type="ORF">FKW77_002619</name>
</gene>
<dbReference type="Proteomes" id="UP000316270">
    <property type="component" value="Chromosome 17"/>
</dbReference>
<evidence type="ECO:0000256" key="1">
    <source>
        <dbReference type="SAM" id="SignalP"/>
    </source>
</evidence>
<accession>A0A517LNK8</accession>
<protein>
    <submittedName>
        <fullName evidence="2">Uncharacterized protein</fullName>
    </submittedName>
</protein>
<keyword evidence="1" id="KW-0732">Signal</keyword>
<name>A0A517LNK8_9PEZI</name>